<dbReference type="GO" id="GO:0005886">
    <property type="term" value="C:plasma membrane"/>
    <property type="evidence" value="ECO:0007669"/>
    <property type="project" value="TreeGrafter"/>
</dbReference>
<reference evidence="8" key="1">
    <citation type="journal article" date="2023" name="Plant J.">
        <title>Genome sequences and population genomics provide insights into the demographic history, inbreeding, and mutation load of two 'living fossil' tree species of Dipteronia.</title>
        <authorList>
            <person name="Feng Y."/>
            <person name="Comes H.P."/>
            <person name="Chen J."/>
            <person name="Zhu S."/>
            <person name="Lu R."/>
            <person name="Zhang X."/>
            <person name="Li P."/>
            <person name="Qiu J."/>
            <person name="Olsen K.M."/>
            <person name="Qiu Y."/>
        </authorList>
    </citation>
    <scope>NUCLEOTIDE SEQUENCE</scope>
    <source>
        <strain evidence="8">NBL</strain>
    </source>
</reference>
<dbReference type="SUPFAM" id="SSF52540">
    <property type="entry name" value="P-loop containing nucleoside triphosphate hydrolases"/>
    <property type="match status" value="1"/>
</dbReference>
<dbReference type="GO" id="GO:0016887">
    <property type="term" value="F:ATP hydrolysis activity"/>
    <property type="evidence" value="ECO:0007669"/>
    <property type="project" value="InterPro"/>
</dbReference>
<dbReference type="GO" id="GO:0042626">
    <property type="term" value="F:ATPase-coupled transmembrane transporter activity"/>
    <property type="evidence" value="ECO:0007669"/>
    <property type="project" value="TreeGrafter"/>
</dbReference>
<evidence type="ECO:0000313" key="8">
    <source>
        <dbReference type="EMBL" id="KAK3222652.1"/>
    </source>
</evidence>
<feature type="region of interest" description="Disordered" evidence="6">
    <location>
        <begin position="1"/>
        <end position="22"/>
    </location>
</feature>
<evidence type="ECO:0000256" key="6">
    <source>
        <dbReference type="SAM" id="MobiDB-lite"/>
    </source>
</evidence>
<dbReference type="PANTHER" id="PTHR48041:SF24">
    <property type="entry name" value="ABC TRANSPORTER G FAMILY MEMBER 21"/>
    <property type="match status" value="1"/>
</dbReference>
<comment type="subcellular location">
    <subcellularLocation>
        <location evidence="1">Membrane</location>
        <topology evidence="1">Multi-pass membrane protein</topology>
    </subcellularLocation>
</comment>
<evidence type="ECO:0000259" key="7">
    <source>
        <dbReference type="Pfam" id="PF00005"/>
    </source>
</evidence>
<gene>
    <name evidence="8" type="ORF">Dsin_009677</name>
</gene>
<keyword evidence="5" id="KW-0472">Membrane</keyword>
<evidence type="ECO:0000256" key="1">
    <source>
        <dbReference type="ARBA" id="ARBA00004141"/>
    </source>
</evidence>
<dbReference type="PANTHER" id="PTHR48041">
    <property type="entry name" value="ABC TRANSPORTER G FAMILY MEMBER 28"/>
    <property type="match status" value="1"/>
</dbReference>
<feature type="compositionally biased region" description="Polar residues" evidence="6">
    <location>
        <begin position="7"/>
        <end position="22"/>
    </location>
</feature>
<organism evidence="8 9">
    <name type="scientific">Dipteronia sinensis</name>
    <dbReference type="NCBI Taxonomy" id="43782"/>
    <lineage>
        <taxon>Eukaryota</taxon>
        <taxon>Viridiplantae</taxon>
        <taxon>Streptophyta</taxon>
        <taxon>Embryophyta</taxon>
        <taxon>Tracheophyta</taxon>
        <taxon>Spermatophyta</taxon>
        <taxon>Magnoliopsida</taxon>
        <taxon>eudicotyledons</taxon>
        <taxon>Gunneridae</taxon>
        <taxon>Pentapetalae</taxon>
        <taxon>rosids</taxon>
        <taxon>malvids</taxon>
        <taxon>Sapindales</taxon>
        <taxon>Sapindaceae</taxon>
        <taxon>Hippocastanoideae</taxon>
        <taxon>Acereae</taxon>
        <taxon>Dipteronia</taxon>
    </lineage>
</organism>
<keyword evidence="2" id="KW-0813">Transport</keyword>
<dbReference type="InterPro" id="IPR050352">
    <property type="entry name" value="ABCG_transporters"/>
</dbReference>
<keyword evidence="9" id="KW-1185">Reference proteome</keyword>
<proteinExistence type="predicted"/>
<accession>A0AAE0ECB4</accession>
<protein>
    <recommendedName>
        <fullName evidence="7">ABC transporter domain-containing protein</fullName>
    </recommendedName>
</protein>
<evidence type="ECO:0000313" key="9">
    <source>
        <dbReference type="Proteomes" id="UP001281410"/>
    </source>
</evidence>
<evidence type="ECO:0000256" key="3">
    <source>
        <dbReference type="ARBA" id="ARBA00022692"/>
    </source>
</evidence>
<evidence type="ECO:0000256" key="5">
    <source>
        <dbReference type="ARBA" id="ARBA00023136"/>
    </source>
</evidence>
<dbReference type="Proteomes" id="UP001281410">
    <property type="component" value="Unassembled WGS sequence"/>
</dbReference>
<dbReference type="InterPro" id="IPR027417">
    <property type="entry name" value="P-loop_NTPase"/>
</dbReference>
<dbReference type="AlphaFoldDB" id="A0AAE0ECB4"/>
<dbReference type="Gene3D" id="3.40.50.300">
    <property type="entry name" value="P-loop containing nucleotide triphosphate hydrolases"/>
    <property type="match status" value="1"/>
</dbReference>
<sequence length="157" mass="16998">MMPPDQETCNIAGNGPANTIHSTNRTENVSVIHAEPSLAASNVTPCPEDRINDQNQEATQARFSILRESLRPVTLKFEDVAYSINLNITKGSCFGSHEPKPATRTVLNGVSGIIRPGELLAMLGPSGSGKTTLLTGTWQSLARKSVRNHSIQWPAFF</sequence>
<evidence type="ECO:0000256" key="2">
    <source>
        <dbReference type="ARBA" id="ARBA00022448"/>
    </source>
</evidence>
<keyword evidence="3" id="KW-0812">Transmembrane</keyword>
<name>A0AAE0ECB4_9ROSI</name>
<evidence type="ECO:0000256" key="4">
    <source>
        <dbReference type="ARBA" id="ARBA00022989"/>
    </source>
</evidence>
<comment type="caution">
    <text evidence="8">The sequence shown here is derived from an EMBL/GenBank/DDBJ whole genome shotgun (WGS) entry which is preliminary data.</text>
</comment>
<dbReference type="InterPro" id="IPR003439">
    <property type="entry name" value="ABC_transporter-like_ATP-bd"/>
</dbReference>
<dbReference type="EMBL" id="JANJYJ010000003">
    <property type="protein sequence ID" value="KAK3222652.1"/>
    <property type="molecule type" value="Genomic_DNA"/>
</dbReference>
<dbReference type="GO" id="GO:0005524">
    <property type="term" value="F:ATP binding"/>
    <property type="evidence" value="ECO:0007669"/>
    <property type="project" value="InterPro"/>
</dbReference>
<dbReference type="Pfam" id="PF00005">
    <property type="entry name" value="ABC_tran"/>
    <property type="match status" value="1"/>
</dbReference>
<feature type="domain" description="ABC transporter" evidence="7">
    <location>
        <begin position="107"/>
        <end position="135"/>
    </location>
</feature>
<keyword evidence="4" id="KW-1133">Transmembrane helix</keyword>